<dbReference type="EMBL" id="MT138087">
    <property type="protein sequence ID" value="QJI53636.1"/>
    <property type="molecule type" value="Genomic_DNA"/>
</dbReference>
<sequence length="408" mass="44140">MVNCSISEIYDLSTSVGQGTVLKVHTPTGNNVKRHLLGFFLQYKKFKYLGADVTLVPASTLPADPLQLGYEEGEPTIDPRDMVNPILYKWYHGEAMLTDSLQRELPEPYGSEITPVGGVAGGNPGTSVDKQSYWNGTYDSQSDNVYPMCLMDPSFKKAGVQSGFRTSVKPFVYNLVTNEQYLSNRNPAGTVVDNGVPGWAGTSPLKTDPNWFSGNDVTPFEDHVELSATGSVNLVRHVASTSDTAILFTNKLQPLGWMDTVTRVWQSQPVDVHPGVVDDTSLGTFGINESLSHANGIVGVGGSAAMQTFLPNIPMLYVMMPPAYKTLFYFRLIIKHKFAFKDFRSCFNVQSYGSASIVPPHVLPVGYGTSTSALANEMSELVADVGTGGPDSVTVENGEIISSADGLL</sequence>
<dbReference type="InterPro" id="IPR057000">
    <property type="entry name" value="Smaco_capsid"/>
</dbReference>
<reference evidence="1" key="1">
    <citation type="submission" date="2020-01" db="EMBL/GenBank/DDBJ databases">
        <title>Viral genomes from wild and zoo birds in China.</title>
        <authorList>
            <person name="Yao Y."/>
            <person name="Shan T."/>
            <person name="Yang S."/>
            <person name="Zhang W."/>
        </authorList>
    </citation>
    <scope>NUCLEOTIDE SEQUENCE</scope>
    <source>
        <strain evidence="1">Wbp226sma4</strain>
    </source>
</reference>
<evidence type="ECO:0000313" key="1">
    <source>
        <dbReference type="EMBL" id="QJI53636.1"/>
    </source>
</evidence>
<dbReference type="Pfam" id="PF23784">
    <property type="entry name" value="Smaco_capsid"/>
    <property type="match status" value="1"/>
</dbReference>
<accession>A0A6M3YU80</accession>
<name>A0A6M3YU80_9VIRU</name>
<organism evidence="1">
    <name type="scientific">Smacoviridae sp</name>
    <dbReference type="NCBI Taxonomy" id="2715094"/>
    <lineage>
        <taxon>Viruses</taxon>
        <taxon>Monodnaviria</taxon>
        <taxon>Shotokuvirae</taxon>
        <taxon>Cressdnaviricota</taxon>
        <taxon>Arfiviricetes</taxon>
        <taxon>Cremevirales</taxon>
        <taxon>Smacoviridae</taxon>
    </lineage>
</organism>
<protein>
    <submittedName>
        <fullName evidence="1">Capsid protein</fullName>
    </submittedName>
</protein>
<proteinExistence type="predicted"/>